<gene>
    <name evidence="1" type="ORF">GBAR_LOCUS10422</name>
</gene>
<protein>
    <submittedName>
        <fullName evidence="1">Uncharacterized protein</fullName>
    </submittedName>
</protein>
<name>A0AA35RUG4_GEOBA</name>
<dbReference type="EMBL" id="CASHTH010001591">
    <property type="protein sequence ID" value="CAI8017088.1"/>
    <property type="molecule type" value="Genomic_DNA"/>
</dbReference>
<dbReference type="AlphaFoldDB" id="A0AA35RUG4"/>
<accession>A0AA35RUG4</accession>
<dbReference type="Gene3D" id="3.30.40.10">
    <property type="entry name" value="Zinc/RING finger domain, C3HC4 (zinc finger)"/>
    <property type="match status" value="1"/>
</dbReference>
<evidence type="ECO:0000313" key="1">
    <source>
        <dbReference type="EMBL" id="CAI8017088.1"/>
    </source>
</evidence>
<keyword evidence="2" id="KW-1185">Reference proteome</keyword>
<dbReference type="InterPro" id="IPR013083">
    <property type="entry name" value="Znf_RING/FYVE/PHD"/>
</dbReference>
<evidence type="ECO:0000313" key="2">
    <source>
        <dbReference type="Proteomes" id="UP001174909"/>
    </source>
</evidence>
<comment type="caution">
    <text evidence="1">The sequence shown here is derived from an EMBL/GenBank/DDBJ whole genome shotgun (WGS) entry which is preliminary data.</text>
</comment>
<organism evidence="1 2">
    <name type="scientific">Geodia barretti</name>
    <name type="common">Barrett's horny sponge</name>
    <dbReference type="NCBI Taxonomy" id="519541"/>
    <lineage>
        <taxon>Eukaryota</taxon>
        <taxon>Metazoa</taxon>
        <taxon>Porifera</taxon>
        <taxon>Demospongiae</taxon>
        <taxon>Heteroscleromorpha</taxon>
        <taxon>Tetractinellida</taxon>
        <taxon>Astrophorina</taxon>
        <taxon>Geodiidae</taxon>
        <taxon>Geodia</taxon>
    </lineage>
</organism>
<dbReference type="Proteomes" id="UP001174909">
    <property type="component" value="Unassembled WGS sequence"/>
</dbReference>
<proteinExistence type="predicted"/>
<dbReference type="SUPFAM" id="SSF57850">
    <property type="entry name" value="RING/U-box"/>
    <property type="match status" value="1"/>
</dbReference>
<reference evidence="1" key="1">
    <citation type="submission" date="2023-03" db="EMBL/GenBank/DDBJ databases">
        <authorList>
            <person name="Steffen K."/>
            <person name="Cardenas P."/>
        </authorList>
    </citation>
    <scope>NUCLEOTIDE SEQUENCE</scope>
</reference>
<sequence length="166" mass="18541">MRQYSENPHVQRSLSVFQWTPHTEPDCSMCSHFSGFESRGRLPKATKKRGRPRKGTLAQQLHETGHRSWGDCMPLSPSRFLPPAQNIALTDLLCKKCMCVADRPVTTPCDRLFCYTCIMNSEDGTYACCEEQHDTGPKSASSLVTQIIAVFIYLKIMLSSFGSCGG</sequence>